<dbReference type="InterPro" id="IPR051257">
    <property type="entry name" value="Diverse_CBS-Domain"/>
</dbReference>
<keyword evidence="5" id="KW-1185">Reference proteome</keyword>
<dbReference type="SMART" id="SM00116">
    <property type="entry name" value="CBS"/>
    <property type="match status" value="2"/>
</dbReference>
<dbReference type="PROSITE" id="PS51371">
    <property type="entry name" value="CBS"/>
    <property type="match status" value="1"/>
</dbReference>
<reference evidence="4 5" key="1">
    <citation type="journal article" date="2009" name="Biosci. Biotechnol. Biochem.">
        <title>WeGAS: a web-based microbial genome annotation system.</title>
        <authorList>
            <person name="Lee D."/>
            <person name="Seo H."/>
            <person name="Park C."/>
            <person name="Park K."/>
        </authorList>
    </citation>
    <scope>NUCLEOTIDE SEQUENCE [LARGE SCALE GENOMIC DNA]</scope>
    <source>
        <strain evidence="5">ATCC 49049 / DSM 4359 / NBRC 107923 / NS-E</strain>
    </source>
</reference>
<keyword evidence="1 2" id="KW-0129">CBS domain</keyword>
<dbReference type="InterPro" id="IPR000644">
    <property type="entry name" value="CBS_dom"/>
</dbReference>
<evidence type="ECO:0000256" key="2">
    <source>
        <dbReference type="PROSITE-ProRule" id="PRU00703"/>
    </source>
</evidence>
<dbReference type="SUPFAM" id="SSF54631">
    <property type="entry name" value="CBS-domain pair"/>
    <property type="match status" value="1"/>
</dbReference>
<dbReference type="STRING" id="309803.CTN_1641"/>
<dbReference type="AlphaFoldDB" id="B9KA34"/>
<dbReference type="PANTHER" id="PTHR43080">
    <property type="entry name" value="CBS DOMAIN-CONTAINING PROTEIN CBSX3, MITOCHONDRIAL"/>
    <property type="match status" value="1"/>
</dbReference>
<dbReference type="Pfam" id="PF00571">
    <property type="entry name" value="CBS"/>
    <property type="match status" value="2"/>
</dbReference>
<name>B9KA34_THENN</name>
<protein>
    <submittedName>
        <fullName evidence="4">Signal-transduction protein with CBS domains</fullName>
    </submittedName>
</protein>
<evidence type="ECO:0000259" key="3">
    <source>
        <dbReference type="PROSITE" id="PS51371"/>
    </source>
</evidence>
<dbReference type="PANTHER" id="PTHR43080:SF2">
    <property type="entry name" value="CBS DOMAIN-CONTAINING PROTEIN"/>
    <property type="match status" value="1"/>
</dbReference>
<dbReference type="Proteomes" id="UP000000445">
    <property type="component" value="Chromosome"/>
</dbReference>
<evidence type="ECO:0000256" key="1">
    <source>
        <dbReference type="ARBA" id="ARBA00023122"/>
    </source>
</evidence>
<feature type="domain" description="CBS" evidence="3">
    <location>
        <begin position="89"/>
        <end position="145"/>
    </location>
</feature>
<accession>B9KA34</accession>
<sequence>MKVKDVCRLISLNPTIVEEDDPIEEVVDKILEDPITRTVYVVRDGKLVGMIPVLHLLKVTGFHFFGFIPKEELVRSSMKKLVAKSASEIMVPPVYVHPDTPVEEALKMMIDNNIQEMPVLNEEGEIIGDLNSLEILLALWKERKE</sequence>
<dbReference type="RefSeq" id="WP_015920055.1">
    <property type="nucleotide sequence ID" value="NC_011978.1"/>
</dbReference>
<dbReference type="EMBL" id="CP000916">
    <property type="protein sequence ID" value="ACM23817.1"/>
    <property type="molecule type" value="Genomic_DNA"/>
</dbReference>
<dbReference type="HOGENOM" id="CLU_146514_0_0_0"/>
<proteinExistence type="predicted"/>
<dbReference type="InterPro" id="IPR046342">
    <property type="entry name" value="CBS_dom_sf"/>
</dbReference>
<evidence type="ECO:0000313" key="5">
    <source>
        <dbReference type="Proteomes" id="UP000000445"/>
    </source>
</evidence>
<dbReference type="Gene3D" id="3.10.580.10">
    <property type="entry name" value="CBS-domain"/>
    <property type="match status" value="1"/>
</dbReference>
<gene>
    <name evidence="4" type="ordered locus">CTN_1641</name>
</gene>
<organism evidence="4 5">
    <name type="scientific">Thermotoga neapolitana (strain ATCC 49049 / DSM 4359 / NBRC 107923 / NS-E)</name>
    <dbReference type="NCBI Taxonomy" id="309803"/>
    <lineage>
        <taxon>Bacteria</taxon>
        <taxon>Thermotogati</taxon>
        <taxon>Thermotogota</taxon>
        <taxon>Thermotogae</taxon>
        <taxon>Thermotogales</taxon>
        <taxon>Thermotogaceae</taxon>
        <taxon>Thermotoga</taxon>
    </lineage>
</organism>
<dbReference type="KEGG" id="tna:CTN_1641"/>
<dbReference type="eggNOG" id="COG0517">
    <property type="taxonomic scope" value="Bacteria"/>
</dbReference>
<evidence type="ECO:0000313" key="4">
    <source>
        <dbReference type="EMBL" id="ACM23817.1"/>
    </source>
</evidence>